<sequence>MESGHSQMECDSVHAAVETEWRKVPIYSPDGYYTLVRVARKNKPYTVHELGHKDFLDFKSFSNHVLKNKTKDEEEKAVHFFFKHDFTYPSFHELKVAKQATRGTRDTHSVSKPSSVPESPPGISALKQKDLLSLCSNGSIPHTYAEFYNALRVDSE</sequence>
<name>A0ACC2HJ84_DALPE</name>
<evidence type="ECO:0000313" key="1">
    <source>
        <dbReference type="EMBL" id="KAJ8015961.1"/>
    </source>
</evidence>
<evidence type="ECO:0000313" key="2">
    <source>
        <dbReference type="Proteomes" id="UP001157502"/>
    </source>
</evidence>
<protein>
    <submittedName>
        <fullName evidence="1">Uncharacterized protein</fullName>
    </submittedName>
</protein>
<reference evidence="1" key="1">
    <citation type="submission" date="2021-05" db="EMBL/GenBank/DDBJ databases">
        <authorList>
            <person name="Pan Q."/>
            <person name="Jouanno E."/>
            <person name="Zahm M."/>
            <person name="Klopp C."/>
            <person name="Cabau C."/>
            <person name="Louis A."/>
            <person name="Berthelot C."/>
            <person name="Parey E."/>
            <person name="Roest Crollius H."/>
            <person name="Montfort J."/>
            <person name="Robinson-Rechavi M."/>
            <person name="Bouchez O."/>
            <person name="Lampietro C."/>
            <person name="Lopez Roques C."/>
            <person name="Donnadieu C."/>
            <person name="Postlethwait J."/>
            <person name="Bobe J."/>
            <person name="Dillon D."/>
            <person name="Chandos A."/>
            <person name="von Hippel F."/>
            <person name="Guiguen Y."/>
        </authorList>
    </citation>
    <scope>NUCLEOTIDE SEQUENCE</scope>
    <source>
        <strain evidence="1">YG-Jan2019</strain>
    </source>
</reference>
<accession>A0ACC2HJ84</accession>
<proteinExistence type="predicted"/>
<organism evidence="1 2">
    <name type="scientific">Dallia pectoralis</name>
    <name type="common">Alaska blackfish</name>
    <dbReference type="NCBI Taxonomy" id="75939"/>
    <lineage>
        <taxon>Eukaryota</taxon>
        <taxon>Metazoa</taxon>
        <taxon>Chordata</taxon>
        <taxon>Craniata</taxon>
        <taxon>Vertebrata</taxon>
        <taxon>Euteleostomi</taxon>
        <taxon>Actinopterygii</taxon>
        <taxon>Neopterygii</taxon>
        <taxon>Teleostei</taxon>
        <taxon>Protacanthopterygii</taxon>
        <taxon>Esociformes</taxon>
        <taxon>Umbridae</taxon>
        <taxon>Dallia</taxon>
    </lineage>
</organism>
<dbReference type="EMBL" id="CM055728">
    <property type="protein sequence ID" value="KAJ8015961.1"/>
    <property type="molecule type" value="Genomic_DNA"/>
</dbReference>
<dbReference type="Proteomes" id="UP001157502">
    <property type="component" value="Chromosome 1"/>
</dbReference>
<keyword evidence="2" id="KW-1185">Reference proteome</keyword>
<gene>
    <name evidence="1" type="ORF">DPEC_G00002140</name>
</gene>
<comment type="caution">
    <text evidence="1">The sequence shown here is derived from an EMBL/GenBank/DDBJ whole genome shotgun (WGS) entry which is preliminary data.</text>
</comment>